<organism evidence="4 5">
    <name type="scientific">Jimgerdemannia flammicorona</name>
    <dbReference type="NCBI Taxonomy" id="994334"/>
    <lineage>
        <taxon>Eukaryota</taxon>
        <taxon>Fungi</taxon>
        <taxon>Fungi incertae sedis</taxon>
        <taxon>Mucoromycota</taxon>
        <taxon>Mucoromycotina</taxon>
        <taxon>Endogonomycetes</taxon>
        <taxon>Endogonales</taxon>
        <taxon>Endogonaceae</taxon>
        <taxon>Jimgerdemannia</taxon>
    </lineage>
</organism>
<name>A0A433QGC8_9FUNG</name>
<feature type="region of interest" description="Disordered" evidence="2">
    <location>
        <begin position="145"/>
        <end position="171"/>
    </location>
</feature>
<sequence>MRATLVVPEPEIPKMTQRAALHYPNTYTFTKALTEHLILKRVDLNRIEEEQGGKKQWPIAIVRASLIGGSVKEPLVGWADGVTGAAGSFLFTGRGVQAFQPGQGDAQADVIPIDYLVRIIIGCAAYMKSPGTNFALPYADVPDPNSASTSIPTTPGTASPRTSETYDFRNGNSRKPRLPAFPIIYQATATTMRPLKWRQAYDQIREYWARTTKVDIPSSEEYFVSSKAMFKARFFMKYQLPQSIASVAHAVVGGEGLGKNVQKMSKMVELATKIAEASEPFLRHSWVFVDDSTQDLRAHLSCDAEFDLSVVDDIVWEKYFLDFNYGVHYYVSQEPGVRTLSVPMGWDCALHTRNRSVANLVVDRQIQSIVYSIDDIKRRNDRMITLLIEALGNPGAQDKRKEEEWLNDLDASLDDWFHDDSEIVQGEQLGRWSEKVGDNDEAVKVVVLNDKRVGTVVKQ</sequence>
<dbReference type="GO" id="GO:0006629">
    <property type="term" value="P:lipid metabolic process"/>
    <property type="evidence" value="ECO:0007669"/>
    <property type="project" value="UniProtKB-KW"/>
</dbReference>
<keyword evidence="1" id="KW-0444">Lipid biosynthesis</keyword>
<comment type="catalytic activity">
    <reaction evidence="1">
        <text>a long-chain fatty acyl-CoA + 2 NADPH + 2 H(+) = a long-chain primary fatty alcohol + 2 NADP(+) + CoA</text>
        <dbReference type="Rhea" id="RHEA:52716"/>
        <dbReference type="ChEBI" id="CHEBI:15378"/>
        <dbReference type="ChEBI" id="CHEBI:57287"/>
        <dbReference type="ChEBI" id="CHEBI:57783"/>
        <dbReference type="ChEBI" id="CHEBI:58349"/>
        <dbReference type="ChEBI" id="CHEBI:77396"/>
        <dbReference type="ChEBI" id="CHEBI:83139"/>
        <dbReference type="EC" id="1.2.1.84"/>
    </reaction>
</comment>
<keyword evidence="1" id="KW-0521">NADP</keyword>
<accession>A0A433QGC8</accession>
<dbReference type="InterPro" id="IPR013120">
    <property type="entry name" value="FAR_NAD-bd"/>
</dbReference>
<feature type="non-terminal residue" evidence="4">
    <location>
        <position position="459"/>
    </location>
</feature>
<dbReference type="Proteomes" id="UP000274822">
    <property type="component" value="Unassembled WGS sequence"/>
</dbReference>
<keyword evidence="5" id="KW-1185">Reference proteome</keyword>
<feature type="domain" description="Thioester reductase (TE)" evidence="3">
    <location>
        <begin position="14"/>
        <end position="120"/>
    </location>
</feature>
<dbReference type="GO" id="GO:0080019">
    <property type="term" value="F:alcohol-forming very long-chain fatty acyl-CoA reductase activity"/>
    <property type="evidence" value="ECO:0007669"/>
    <property type="project" value="InterPro"/>
</dbReference>
<evidence type="ECO:0000259" key="3">
    <source>
        <dbReference type="Pfam" id="PF07993"/>
    </source>
</evidence>
<dbReference type="PANTHER" id="PTHR11011">
    <property type="entry name" value="MALE STERILITY PROTEIN 2-RELATED"/>
    <property type="match status" value="1"/>
</dbReference>
<comment type="caution">
    <text evidence="4">The sequence shown here is derived from an EMBL/GenBank/DDBJ whole genome shotgun (WGS) entry which is preliminary data.</text>
</comment>
<comment type="function">
    <text evidence="1">Catalyzes the reduction of fatty acyl-CoA to fatty alcohols.</text>
</comment>
<dbReference type="GO" id="GO:0102965">
    <property type="term" value="F:alcohol-forming long-chain fatty acyl-CoA reductase activity"/>
    <property type="evidence" value="ECO:0007669"/>
    <property type="project" value="UniProtKB-EC"/>
</dbReference>
<dbReference type="Gene3D" id="3.40.50.720">
    <property type="entry name" value="NAD(P)-binding Rossmann-like Domain"/>
    <property type="match status" value="1"/>
</dbReference>
<dbReference type="EMBL" id="RBNJ01006004">
    <property type="protein sequence ID" value="RUS28862.1"/>
    <property type="molecule type" value="Genomic_DNA"/>
</dbReference>
<comment type="similarity">
    <text evidence="1">Belongs to the fatty acyl-CoA reductase family.</text>
</comment>
<gene>
    <name evidence="4" type="ORF">BC938DRAFT_481343</name>
</gene>
<keyword evidence="1" id="KW-0560">Oxidoreductase</keyword>
<keyword evidence="1" id="KW-0443">Lipid metabolism</keyword>
<evidence type="ECO:0000256" key="2">
    <source>
        <dbReference type="SAM" id="MobiDB-lite"/>
    </source>
</evidence>
<evidence type="ECO:0000256" key="1">
    <source>
        <dbReference type="RuleBase" id="RU363097"/>
    </source>
</evidence>
<reference evidence="4 5" key="1">
    <citation type="journal article" date="2018" name="New Phytol.">
        <title>Phylogenomics of Endogonaceae and evolution of mycorrhizas within Mucoromycota.</title>
        <authorList>
            <person name="Chang Y."/>
            <person name="Desiro A."/>
            <person name="Na H."/>
            <person name="Sandor L."/>
            <person name="Lipzen A."/>
            <person name="Clum A."/>
            <person name="Barry K."/>
            <person name="Grigoriev I.V."/>
            <person name="Martin F.M."/>
            <person name="Stajich J.E."/>
            <person name="Smith M.E."/>
            <person name="Bonito G."/>
            <person name="Spatafora J.W."/>
        </authorList>
    </citation>
    <scope>NUCLEOTIDE SEQUENCE [LARGE SCALE GENOMIC DNA]</scope>
    <source>
        <strain evidence="4 5">AD002</strain>
    </source>
</reference>
<dbReference type="AlphaFoldDB" id="A0A433QGC8"/>
<proteinExistence type="inferred from homology"/>
<dbReference type="InterPro" id="IPR026055">
    <property type="entry name" value="FAR"/>
</dbReference>
<dbReference type="Pfam" id="PF07993">
    <property type="entry name" value="NAD_binding_4"/>
    <property type="match status" value="1"/>
</dbReference>
<dbReference type="EC" id="1.2.1.84" evidence="1"/>
<protein>
    <recommendedName>
        <fullName evidence="1">Fatty acyl-CoA reductase</fullName>
        <ecNumber evidence="1">1.2.1.84</ecNumber>
    </recommendedName>
</protein>
<evidence type="ECO:0000313" key="5">
    <source>
        <dbReference type="Proteomes" id="UP000274822"/>
    </source>
</evidence>
<evidence type="ECO:0000313" key="4">
    <source>
        <dbReference type="EMBL" id="RUS28862.1"/>
    </source>
</evidence>